<feature type="domain" description="C2H2-type" evidence="13">
    <location>
        <begin position="340"/>
        <end position="367"/>
    </location>
</feature>
<keyword evidence="9" id="KW-0804">Transcription</keyword>
<keyword evidence="6" id="KW-0862">Zinc</keyword>
<reference evidence="16" key="1">
    <citation type="submission" date="2025-08" db="UniProtKB">
        <authorList>
            <consortium name="RefSeq"/>
        </authorList>
    </citation>
    <scope>IDENTIFICATION</scope>
</reference>
<keyword evidence="4" id="KW-0677">Repeat</keyword>
<feature type="compositionally biased region" description="Polar residues" evidence="12">
    <location>
        <begin position="177"/>
        <end position="189"/>
    </location>
</feature>
<feature type="compositionally biased region" description="Basic and acidic residues" evidence="12">
    <location>
        <begin position="154"/>
        <end position="176"/>
    </location>
</feature>
<dbReference type="InterPro" id="IPR050589">
    <property type="entry name" value="Ikaros_C2H2-ZF"/>
</dbReference>
<evidence type="ECO:0000256" key="3">
    <source>
        <dbReference type="ARBA" id="ARBA00022723"/>
    </source>
</evidence>
<dbReference type="InterPro" id="IPR013087">
    <property type="entry name" value="Znf_C2H2_type"/>
</dbReference>
<dbReference type="Gene3D" id="6.10.140.140">
    <property type="match status" value="1"/>
</dbReference>
<dbReference type="InParanoid" id="A0A6P7X1I8"/>
<keyword evidence="7" id="KW-0805">Transcription regulation</keyword>
<dbReference type="SUPFAM" id="SSF57667">
    <property type="entry name" value="beta-beta-alpha zinc fingers"/>
    <property type="match status" value="8"/>
</dbReference>
<dbReference type="GO" id="GO:0005634">
    <property type="term" value="C:nucleus"/>
    <property type="evidence" value="ECO:0007669"/>
    <property type="project" value="UniProtKB-SubCell"/>
</dbReference>
<evidence type="ECO:0000256" key="12">
    <source>
        <dbReference type="SAM" id="MobiDB-lite"/>
    </source>
</evidence>
<gene>
    <name evidence="16" type="primary">LOC115460711</name>
</gene>
<dbReference type="AlphaFoldDB" id="A0A6P7X1I8"/>
<protein>
    <submittedName>
        <fullName evidence="16">Oocyte zinc finger protein XlCOF6-like</fullName>
    </submittedName>
</protein>
<dbReference type="FunFam" id="3.30.160.60:FF:000218">
    <property type="entry name" value="Zinc finger protein 10"/>
    <property type="match status" value="1"/>
</dbReference>
<feature type="domain" description="C2H2-type" evidence="13">
    <location>
        <begin position="533"/>
        <end position="560"/>
    </location>
</feature>
<dbReference type="PANTHER" id="PTHR24404:SF94">
    <property type="entry name" value="ZINC FINGER PROTEIN 436"/>
    <property type="match status" value="1"/>
</dbReference>
<feature type="domain" description="C2H2-type" evidence="13">
    <location>
        <begin position="256"/>
        <end position="283"/>
    </location>
</feature>
<evidence type="ECO:0000256" key="5">
    <source>
        <dbReference type="ARBA" id="ARBA00022771"/>
    </source>
</evidence>
<dbReference type="GO" id="GO:0008270">
    <property type="term" value="F:zinc ion binding"/>
    <property type="evidence" value="ECO:0007669"/>
    <property type="project" value="UniProtKB-KW"/>
</dbReference>
<evidence type="ECO:0000256" key="10">
    <source>
        <dbReference type="ARBA" id="ARBA00023242"/>
    </source>
</evidence>
<feature type="domain" description="C2H2-type" evidence="13">
    <location>
        <begin position="216"/>
        <end position="243"/>
    </location>
</feature>
<feature type="compositionally biased region" description="Basic and acidic residues" evidence="12">
    <location>
        <begin position="104"/>
        <end position="113"/>
    </location>
</feature>
<feature type="compositionally biased region" description="Basic and acidic residues" evidence="12">
    <location>
        <begin position="87"/>
        <end position="97"/>
    </location>
</feature>
<dbReference type="Pfam" id="PF01352">
    <property type="entry name" value="KRAB"/>
    <property type="match status" value="1"/>
</dbReference>
<dbReference type="InterPro" id="IPR036051">
    <property type="entry name" value="KRAB_dom_sf"/>
</dbReference>
<feature type="domain" description="C2H2-type" evidence="13">
    <location>
        <begin position="396"/>
        <end position="423"/>
    </location>
</feature>
<feature type="region of interest" description="Disordered" evidence="12">
    <location>
        <begin position="418"/>
        <end position="525"/>
    </location>
</feature>
<dbReference type="InterPro" id="IPR001909">
    <property type="entry name" value="KRAB"/>
</dbReference>
<evidence type="ECO:0000256" key="1">
    <source>
        <dbReference type="ARBA" id="ARBA00004123"/>
    </source>
</evidence>
<keyword evidence="5 11" id="KW-0863">Zinc-finger</keyword>
<dbReference type="Proteomes" id="UP000515156">
    <property type="component" value="Chromosome 1"/>
</dbReference>
<evidence type="ECO:0000313" key="16">
    <source>
        <dbReference type="RefSeq" id="XP_030046338.1"/>
    </source>
</evidence>
<accession>A0A6P7X1I8</accession>
<evidence type="ECO:0000256" key="9">
    <source>
        <dbReference type="ARBA" id="ARBA00023163"/>
    </source>
</evidence>
<keyword evidence="8" id="KW-0238">DNA-binding</keyword>
<keyword evidence="3" id="KW-0479">Metal-binding</keyword>
<dbReference type="FunFam" id="3.30.160.60:FF:000759">
    <property type="entry name" value="zinc finger protein 16"/>
    <property type="match status" value="1"/>
</dbReference>
<evidence type="ECO:0000259" key="14">
    <source>
        <dbReference type="PROSITE" id="PS50805"/>
    </source>
</evidence>
<dbReference type="FunFam" id="3.30.160.60:FF:002343">
    <property type="entry name" value="Zinc finger protein 33A"/>
    <property type="match status" value="1"/>
</dbReference>
<comment type="similarity">
    <text evidence="2">Belongs to the krueppel C2H2-type zinc-finger protein family.</text>
</comment>
<dbReference type="GeneID" id="115460711"/>
<dbReference type="PANTHER" id="PTHR24404">
    <property type="entry name" value="ZINC FINGER PROTEIN"/>
    <property type="match status" value="1"/>
</dbReference>
<dbReference type="GO" id="GO:0003700">
    <property type="term" value="F:DNA-binding transcription factor activity"/>
    <property type="evidence" value="ECO:0007669"/>
    <property type="project" value="TreeGrafter"/>
</dbReference>
<feature type="compositionally biased region" description="Basic and acidic residues" evidence="12">
    <location>
        <begin position="457"/>
        <end position="473"/>
    </location>
</feature>
<comment type="subcellular location">
    <subcellularLocation>
        <location evidence="1">Nucleus</location>
    </subcellularLocation>
</comment>
<dbReference type="FunFam" id="3.30.160.60:FF:000100">
    <property type="entry name" value="Zinc finger 45-like"/>
    <property type="match status" value="2"/>
</dbReference>
<sequence length="698" mass="80658">MAAGLSAQKMRVTFEDIAISFTQEEWEYLNEGQKELYREVMKENYETLMFLAENEVTEEEAKETNREEHPLKWKLHPRQVCVSQGTERGESGRRENEVTEEEAKETNREEHPLKWKLHPRQVCVSQGTERGESGRSRQESQSDPAGDTLNGVTECERNDRELTNIPEPQRHLRAEIHSQNNNSEQTTSVLHHRVGKPRKSLGPERTDPLEGLSRSFQCTECGRHFSYKHSLMAHLKGHTAAAAFGDITPETSLISCLCTECGRSFSHVSNLRRHQKIHTRERAFQSTKCGKDFLSKSKVVQHFRIHTGEKRFPCSECGKCFSQKHYLKTHQKIHTGERPFQCTECGKGFLSKSKLIEHFRIHTGEKRFPCTECGKCFTHKHSLQNHQTIHTGEKPFRCTECGKCFSRKNYLRYHQKTHTENEVTEEDGKEETREEGRLKRNLRPRRATVSQGTEGGEPGRSEQESQKQQRDPVGESLDGVNESERSDKKQTNIPEHHNQQRAETPFQNHRKRKWKKPHGAERTGLLEGLSRSLQCTECGRHFSYKYSLTAHLKTHIAARSGDITPERSLLSCLCAECGQSFSHIGNLRRHQKLHTGERPFKCTECGKCFRHKYILRTHQKLHTGEKPFECTECGKCFVLKCELVKHSRSHMRENANPSGDLALQEKPFQCTECGKCYSWERRLKDHLKIHTGRETLSV</sequence>
<feature type="domain" description="C2H2-type" evidence="13">
    <location>
        <begin position="312"/>
        <end position="339"/>
    </location>
</feature>
<evidence type="ECO:0000256" key="7">
    <source>
        <dbReference type="ARBA" id="ARBA00023015"/>
    </source>
</evidence>
<feature type="domain" description="C2H2-type" evidence="13">
    <location>
        <begin position="572"/>
        <end position="599"/>
    </location>
</feature>
<organism evidence="15 16">
    <name type="scientific">Microcaecilia unicolor</name>
    <dbReference type="NCBI Taxonomy" id="1415580"/>
    <lineage>
        <taxon>Eukaryota</taxon>
        <taxon>Metazoa</taxon>
        <taxon>Chordata</taxon>
        <taxon>Craniata</taxon>
        <taxon>Vertebrata</taxon>
        <taxon>Euteleostomi</taxon>
        <taxon>Amphibia</taxon>
        <taxon>Gymnophiona</taxon>
        <taxon>Siphonopidae</taxon>
        <taxon>Microcaecilia</taxon>
    </lineage>
</organism>
<dbReference type="PROSITE" id="PS50157">
    <property type="entry name" value="ZINC_FINGER_C2H2_2"/>
    <property type="match status" value="12"/>
</dbReference>
<dbReference type="SUPFAM" id="SSF109640">
    <property type="entry name" value="KRAB domain (Kruppel-associated box)"/>
    <property type="match status" value="1"/>
</dbReference>
<dbReference type="Pfam" id="PF00096">
    <property type="entry name" value="zf-C2H2"/>
    <property type="match status" value="10"/>
</dbReference>
<dbReference type="OrthoDB" id="6077919at2759"/>
<dbReference type="GO" id="GO:0000978">
    <property type="term" value="F:RNA polymerase II cis-regulatory region sequence-specific DNA binding"/>
    <property type="evidence" value="ECO:0007669"/>
    <property type="project" value="TreeGrafter"/>
</dbReference>
<dbReference type="Gene3D" id="3.30.160.60">
    <property type="entry name" value="Classic Zinc Finger"/>
    <property type="match status" value="12"/>
</dbReference>
<evidence type="ECO:0000256" key="6">
    <source>
        <dbReference type="ARBA" id="ARBA00022833"/>
    </source>
</evidence>
<dbReference type="CDD" id="cd07765">
    <property type="entry name" value="KRAB_A-box"/>
    <property type="match status" value="1"/>
</dbReference>
<keyword evidence="15" id="KW-1185">Reference proteome</keyword>
<feature type="domain" description="KRAB" evidence="14">
    <location>
        <begin position="12"/>
        <end position="85"/>
    </location>
</feature>
<evidence type="ECO:0000313" key="15">
    <source>
        <dbReference type="Proteomes" id="UP000515156"/>
    </source>
</evidence>
<evidence type="ECO:0000256" key="4">
    <source>
        <dbReference type="ARBA" id="ARBA00022737"/>
    </source>
</evidence>
<keyword evidence="10" id="KW-0539">Nucleus</keyword>
<dbReference type="GO" id="GO:0006357">
    <property type="term" value="P:regulation of transcription by RNA polymerase II"/>
    <property type="evidence" value="ECO:0007669"/>
    <property type="project" value="TreeGrafter"/>
</dbReference>
<feature type="domain" description="C2H2-type" evidence="13">
    <location>
        <begin position="368"/>
        <end position="395"/>
    </location>
</feature>
<dbReference type="SMART" id="SM00349">
    <property type="entry name" value="KRAB"/>
    <property type="match status" value="1"/>
</dbReference>
<dbReference type="RefSeq" id="XP_030046338.1">
    <property type="nucleotide sequence ID" value="XM_030190478.1"/>
</dbReference>
<dbReference type="FunFam" id="3.30.160.60:FF:001119">
    <property type="entry name" value="zinc finger protein 408"/>
    <property type="match status" value="1"/>
</dbReference>
<feature type="compositionally biased region" description="Basic and acidic residues" evidence="12">
    <location>
        <begin position="129"/>
        <end position="140"/>
    </location>
</feature>
<evidence type="ECO:0000256" key="2">
    <source>
        <dbReference type="ARBA" id="ARBA00006991"/>
    </source>
</evidence>
<dbReference type="FunFam" id="3.30.160.60:FF:000706">
    <property type="entry name" value="Zinc finger protein"/>
    <property type="match status" value="4"/>
</dbReference>
<dbReference type="PROSITE" id="PS50805">
    <property type="entry name" value="KRAB"/>
    <property type="match status" value="1"/>
</dbReference>
<feature type="domain" description="C2H2-type" evidence="13">
    <location>
        <begin position="628"/>
        <end position="655"/>
    </location>
</feature>
<dbReference type="SMART" id="SM00355">
    <property type="entry name" value="ZnF_C2H2"/>
    <property type="match status" value="12"/>
</dbReference>
<dbReference type="KEGG" id="muo:115460711"/>
<feature type="compositionally biased region" description="Basic residues" evidence="12">
    <location>
        <begin position="508"/>
        <end position="517"/>
    </location>
</feature>
<feature type="region of interest" description="Disordered" evidence="12">
    <location>
        <begin position="82"/>
        <end position="208"/>
    </location>
</feature>
<feature type="domain" description="C2H2-type" evidence="13">
    <location>
        <begin position="668"/>
        <end position="695"/>
    </location>
</feature>
<feature type="compositionally biased region" description="Basic and acidic residues" evidence="12">
    <location>
        <begin position="482"/>
        <end position="500"/>
    </location>
</feature>
<proteinExistence type="inferred from homology"/>
<evidence type="ECO:0000259" key="13">
    <source>
        <dbReference type="PROSITE" id="PS50157"/>
    </source>
</evidence>
<name>A0A6P7X1I8_9AMPH</name>
<feature type="compositionally biased region" description="Basic residues" evidence="12">
    <location>
        <begin position="190"/>
        <end position="199"/>
    </location>
</feature>
<feature type="domain" description="C2H2-type" evidence="13">
    <location>
        <begin position="600"/>
        <end position="627"/>
    </location>
</feature>
<evidence type="ECO:0000256" key="11">
    <source>
        <dbReference type="PROSITE-ProRule" id="PRU00042"/>
    </source>
</evidence>
<dbReference type="FunFam" id="3.30.160.60:FF:000562">
    <property type="entry name" value="Zinc finger protein 786"/>
    <property type="match status" value="1"/>
</dbReference>
<evidence type="ECO:0000256" key="8">
    <source>
        <dbReference type="ARBA" id="ARBA00023125"/>
    </source>
</evidence>
<feature type="domain" description="C2H2-type" evidence="13">
    <location>
        <begin position="284"/>
        <end position="311"/>
    </location>
</feature>
<dbReference type="InterPro" id="IPR036236">
    <property type="entry name" value="Znf_C2H2_sf"/>
</dbReference>
<dbReference type="PROSITE" id="PS00028">
    <property type="entry name" value="ZINC_FINGER_C2H2_1"/>
    <property type="match status" value="11"/>
</dbReference>